<dbReference type="AlphaFoldDB" id="A0A1B9G9V8"/>
<keyword evidence="1" id="KW-1133">Transmembrane helix</keyword>
<protein>
    <submittedName>
        <fullName evidence="2">Uncharacterized protein</fullName>
    </submittedName>
</protein>
<evidence type="ECO:0000256" key="1">
    <source>
        <dbReference type="SAM" id="Phobius"/>
    </source>
</evidence>
<name>A0A1B9G9V8_9TREE</name>
<dbReference type="GeneID" id="30207066"/>
<dbReference type="Proteomes" id="UP000092730">
    <property type="component" value="Chromosome 2"/>
</dbReference>
<reference evidence="3" key="2">
    <citation type="submission" date="2013-07" db="EMBL/GenBank/DDBJ databases">
        <authorList>
            <consortium name="The Broad Institute Genome Sequencing Platform"/>
            <person name="Cuomo C."/>
            <person name="Litvintseva A."/>
            <person name="Chen Y."/>
            <person name="Heitman J."/>
            <person name="Sun S."/>
            <person name="Springer D."/>
            <person name="Dromer F."/>
            <person name="Young S.K."/>
            <person name="Zeng Q."/>
            <person name="Gargeya S."/>
            <person name="Fitzgerald M."/>
            <person name="Abouelleil A."/>
            <person name="Alvarado L."/>
            <person name="Berlin A.M."/>
            <person name="Chapman S.B."/>
            <person name="Dewar J."/>
            <person name="Goldberg J."/>
            <person name="Griggs A."/>
            <person name="Gujja S."/>
            <person name="Hansen M."/>
            <person name="Howarth C."/>
            <person name="Imamovic A."/>
            <person name="Larimer J."/>
            <person name="McCowan C."/>
            <person name="Murphy C."/>
            <person name="Pearson M."/>
            <person name="Priest M."/>
            <person name="Roberts A."/>
            <person name="Saif S."/>
            <person name="Shea T."/>
            <person name="Sykes S."/>
            <person name="Wortman J."/>
            <person name="Nusbaum C."/>
            <person name="Birren B."/>
        </authorList>
    </citation>
    <scope>NUCLEOTIDE SEQUENCE</scope>
    <source>
        <strain evidence="3">CBS 10118</strain>
    </source>
</reference>
<feature type="transmembrane region" description="Helical" evidence="1">
    <location>
        <begin position="234"/>
        <end position="252"/>
    </location>
</feature>
<dbReference type="VEuPathDB" id="FungiDB:I302_02667"/>
<dbReference type="EMBL" id="KI894019">
    <property type="protein sequence ID" value="OCF27818.1"/>
    <property type="molecule type" value="Genomic_DNA"/>
</dbReference>
<evidence type="ECO:0000313" key="4">
    <source>
        <dbReference type="Proteomes" id="UP000092730"/>
    </source>
</evidence>
<reference evidence="3" key="4">
    <citation type="submission" date="2024-02" db="EMBL/GenBank/DDBJ databases">
        <title>Comparative genomics of Cryptococcus and Kwoniella reveals pathogenesis evolution and contrasting modes of karyotype evolution via chromosome fusion or intercentromeric recombination.</title>
        <authorList>
            <person name="Coelho M.A."/>
            <person name="David-Palma M."/>
            <person name="Shea T."/>
            <person name="Bowers K."/>
            <person name="McGinley-Smith S."/>
            <person name="Mohammad A.W."/>
            <person name="Gnirke A."/>
            <person name="Yurkov A.M."/>
            <person name="Nowrousian M."/>
            <person name="Sun S."/>
            <person name="Cuomo C.A."/>
            <person name="Heitman J."/>
        </authorList>
    </citation>
    <scope>NUCLEOTIDE SEQUENCE</scope>
    <source>
        <strain evidence="3">CBS 10118</strain>
    </source>
</reference>
<accession>A0A1B9G9V8</accession>
<evidence type="ECO:0000313" key="2">
    <source>
        <dbReference type="EMBL" id="OCF27818.1"/>
    </source>
</evidence>
<dbReference type="KEGG" id="kbi:30207066"/>
<evidence type="ECO:0000313" key="3">
    <source>
        <dbReference type="EMBL" id="WVW81958.1"/>
    </source>
</evidence>
<proteinExistence type="predicted"/>
<reference evidence="2" key="3">
    <citation type="submission" date="2014-01" db="EMBL/GenBank/DDBJ databases">
        <title>Evolution of pathogenesis and genome organization in the Tremellales.</title>
        <authorList>
            <person name="Cuomo C."/>
            <person name="Litvintseva A."/>
            <person name="Heitman J."/>
            <person name="Chen Y."/>
            <person name="Sun S."/>
            <person name="Springer D."/>
            <person name="Dromer F."/>
            <person name="Young S."/>
            <person name="Zeng Q."/>
            <person name="Chapman S."/>
            <person name="Gujja S."/>
            <person name="Saif S."/>
            <person name="Birren B."/>
        </authorList>
    </citation>
    <scope>NUCLEOTIDE SEQUENCE</scope>
    <source>
        <strain evidence="2">CBS 10118</strain>
    </source>
</reference>
<dbReference type="EMBL" id="CP144542">
    <property type="protein sequence ID" value="WVW81958.1"/>
    <property type="molecule type" value="Genomic_DNA"/>
</dbReference>
<keyword evidence="1" id="KW-0472">Membrane</keyword>
<organism evidence="2">
    <name type="scientific">Kwoniella bestiolae CBS 10118</name>
    <dbReference type="NCBI Taxonomy" id="1296100"/>
    <lineage>
        <taxon>Eukaryota</taxon>
        <taxon>Fungi</taxon>
        <taxon>Dikarya</taxon>
        <taxon>Basidiomycota</taxon>
        <taxon>Agaricomycotina</taxon>
        <taxon>Tremellomycetes</taxon>
        <taxon>Tremellales</taxon>
        <taxon>Cryptococcaceae</taxon>
        <taxon>Kwoniella</taxon>
    </lineage>
</organism>
<reference evidence="2" key="1">
    <citation type="submission" date="2013-07" db="EMBL/GenBank/DDBJ databases">
        <title>The Genome Sequence of Cryptococcus bestiolae CBS10118.</title>
        <authorList>
            <consortium name="The Broad Institute Genome Sequencing Platform"/>
            <person name="Cuomo C."/>
            <person name="Litvintseva A."/>
            <person name="Chen Y."/>
            <person name="Heitman J."/>
            <person name="Sun S."/>
            <person name="Springer D."/>
            <person name="Dromer F."/>
            <person name="Young S.K."/>
            <person name="Zeng Q."/>
            <person name="Gargeya S."/>
            <person name="Fitzgerald M."/>
            <person name="Abouelleil A."/>
            <person name="Alvarado L."/>
            <person name="Berlin A.M."/>
            <person name="Chapman S.B."/>
            <person name="Dewar J."/>
            <person name="Goldberg J."/>
            <person name="Griggs A."/>
            <person name="Gujja S."/>
            <person name="Hansen M."/>
            <person name="Howarth C."/>
            <person name="Imamovic A."/>
            <person name="Larimer J."/>
            <person name="McCowan C."/>
            <person name="Murphy C."/>
            <person name="Pearson M."/>
            <person name="Priest M."/>
            <person name="Roberts A."/>
            <person name="Saif S."/>
            <person name="Shea T."/>
            <person name="Sykes S."/>
            <person name="Wortman J."/>
            <person name="Nusbaum C."/>
            <person name="Birren B."/>
        </authorList>
    </citation>
    <scope>NUCLEOTIDE SEQUENCE [LARGE SCALE GENOMIC DNA]</scope>
    <source>
        <strain evidence="2">CBS 10118</strain>
    </source>
</reference>
<sequence length="374" mass="41104">MSSLQSMTNRLQYLIQANKLITNDIQKQNDNFVTLAGAANDSITNMLHQRNLSSMSDFMAECKKDLPEADQARFQKLIDDNTFTSQWEEVLGKDMAGHLSVVGNFIGSLFMLYGFSQIKAGLSFDMTVGFRYITAITRASALRLAALDAVDEATLARLSTTMNEQVLTQKLIDGQEVTEAQQERLAGLLDEEAETSRLAQIARADSAAADVELTAATDSLEAAYAASRTCMTRGVYGFIAGLVLMGGIYAYGKYQESKEEDKLRTAIGQLASARLYLTMAESSAQDFTSVNTYADDIADAYAKNDGSWKPIMERFIDKLRKFAQPDIQKTYDGLVADDKNATPAQDISADPPTWQDLQKIHDDQLKAASTPPAK</sequence>
<dbReference type="RefSeq" id="XP_019048888.1">
    <property type="nucleotide sequence ID" value="XM_019189326.1"/>
</dbReference>
<keyword evidence="4" id="KW-1185">Reference proteome</keyword>
<gene>
    <name evidence="2" type="ORF">I302_02667</name>
    <name evidence="3" type="ORF">I302_103961</name>
</gene>
<keyword evidence="1" id="KW-0812">Transmembrane</keyword>